<evidence type="ECO:0000313" key="1">
    <source>
        <dbReference type="EMBL" id="GEK90596.1"/>
    </source>
</evidence>
<reference evidence="1 2" key="1">
    <citation type="submission" date="2019-07" db="EMBL/GenBank/DDBJ databases">
        <title>Whole genome shotgun sequence of Alkalibacterium kapii NBRC 103247.</title>
        <authorList>
            <person name="Hosoyama A."/>
            <person name="Uohara A."/>
            <person name="Ohji S."/>
            <person name="Ichikawa N."/>
        </authorList>
    </citation>
    <scope>NUCLEOTIDE SEQUENCE [LARGE SCALE GENOMIC DNA]</scope>
    <source>
        <strain evidence="1 2">NBRC 103247</strain>
    </source>
</reference>
<dbReference type="Proteomes" id="UP000321662">
    <property type="component" value="Unassembled WGS sequence"/>
</dbReference>
<gene>
    <name evidence="1" type="ORF">AKA01nite_02180</name>
</gene>
<name>A0A511AR84_9LACT</name>
<comment type="caution">
    <text evidence="1">The sequence shown here is derived from an EMBL/GenBank/DDBJ whole genome shotgun (WGS) entry which is preliminary data.</text>
</comment>
<dbReference type="EMBL" id="BJUY01000002">
    <property type="protein sequence ID" value="GEK90596.1"/>
    <property type="molecule type" value="Genomic_DNA"/>
</dbReference>
<keyword evidence="2" id="KW-1185">Reference proteome</keyword>
<dbReference type="AlphaFoldDB" id="A0A511AR84"/>
<organism evidence="1 2">
    <name type="scientific">Alkalibacterium kapii</name>
    <dbReference type="NCBI Taxonomy" id="426704"/>
    <lineage>
        <taxon>Bacteria</taxon>
        <taxon>Bacillati</taxon>
        <taxon>Bacillota</taxon>
        <taxon>Bacilli</taxon>
        <taxon>Lactobacillales</taxon>
        <taxon>Carnobacteriaceae</taxon>
        <taxon>Alkalibacterium</taxon>
    </lineage>
</organism>
<accession>A0A511AR84</accession>
<proteinExistence type="predicted"/>
<evidence type="ECO:0000313" key="2">
    <source>
        <dbReference type="Proteomes" id="UP000321662"/>
    </source>
</evidence>
<protein>
    <submittedName>
        <fullName evidence="1">Uncharacterized protein</fullName>
    </submittedName>
</protein>
<sequence>MEDTATVKEILKEKLNLKASKIINYIKCDYNNDCYSSYLYFEFYGFDTSKKLMRVPYFYSFNQFTYI</sequence>